<comment type="catalytic activity">
    <reaction evidence="1">
        <text>ATP + protein L-histidine = ADP + protein N-phospho-L-histidine.</text>
        <dbReference type="EC" id="2.7.13.3"/>
    </reaction>
</comment>
<dbReference type="PROSITE" id="PS50109">
    <property type="entry name" value="HIS_KIN"/>
    <property type="match status" value="1"/>
</dbReference>
<dbReference type="PRINTS" id="PR00344">
    <property type="entry name" value="BCTRLSENSOR"/>
</dbReference>
<keyword evidence="7" id="KW-0547">Nucleotide-binding</keyword>
<dbReference type="InterPro" id="IPR035965">
    <property type="entry name" value="PAS-like_dom_sf"/>
</dbReference>
<dbReference type="EMBL" id="FONA01000021">
    <property type="protein sequence ID" value="SFE87967.1"/>
    <property type="molecule type" value="Genomic_DNA"/>
</dbReference>
<dbReference type="SMART" id="SM00387">
    <property type="entry name" value="HATPase_c"/>
    <property type="match status" value="1"/>
</dbReference>
<dbReference type="OrthoDB" id="9796457at2"/>
<dbReference type="InterPro" id="IPR005467">
    <property type="entry name" value="His_kinase_dom"/>
</dbReference>
<dbReference type="GO" id="GO:0005886">
    <property type="term" value="C:plasma membrane"/>
    <property type="evidence" value="ECO:0007669"/>
    <property type="project" value="UniProtKB-SubCell"/>
</dbReference>
<keyword evidence="4" id="KW-1003">Cell membrane</keyword>
<dbReference type="InterPro" id="IPR013656">
    <property type="entry name" value="PAS_4"/>
</dbReference>
<dbReference type="AlphaFoldDB" id="A0A1I2E5G8"/>
<dbReference type="CDD" id="cd00130">
    <property type="entry name" value="PAS"/>
    <property type="match status" value="2"/>
</dbReference>
<dbReference type="SUPFAM" id="SSF55785">
    <property type="entry name" value="PYP-like sensor domain (PAS domain)"/>
    <property type="match status" value="3"/>
</dbReference>
<reference evidence="14 15" key="1">
    <citation type="submission" date="2016-10" db="EMBL/GenBank/DDBJ databases">
        <authorList>
            <person name="de Groot N.N."/>
        </authorList>
    </citation>
    <scope>NUCLEOTIDE SEQUENCE [LARGE SCALE GENOMIC DNA]</scope>
    <source>
        <strain evidence="14 15">DSM 19012</strain>
    </source>
</reference>
<evidence type="ECO:0000256" key="2">
    <source>
        <dbReference type="ARBA" id="ARBA00004236"/>
    </source>
</evidence>
<dbReference type="InterPro" id="IPR036097">
    <property type="entry name" value="HisK_dim/P_sf"/>
</dbReference>
<evidence type="ECO:0000256" key="6">
    <source>
        <dbReference type="ARBA" id="ARBA00022679"/>
    </source>
</evidence>
<dbReference type="InParanoid" id="A0A1I2E5G8"/>
<dbReference type="NCBIfam" id="TIGR00229">
    <property type="entry name" value="sensory_box"/>
    <property type="match status" value="2"/>
</dbReference>
<dbReference type="Gene3D" id="3.30.565.10">
    <property type="entry name" value="Histidine kinase-like ATPase, C-terminal domain"/>
    <property type="match status" value="1"/>
</dbReference>
<dbReference type="PANTHER" id="PTHR43711">
    <property type="entry name" value="TWO-COMPONENT HISTIDINE KINASE"/>
    <property type="match status" value="1"/>
</dbReference>
<dbReference type="Gene3D" id="3.30.450.20">
    <property type="entry name" value="PAS domain"/>
    <property type="match status" value="3"/>
</dbReference>
<dbReference type="Pfam" id="PF08448">
    <property type="entry name" value="PAS_4"/>
    <property type="match status" value="1"/>
</dbReference>
<dbReference type="CDD" id="cd00082">
    <property type="entry name" value="HisKA"/>
    <property type="match status" value="1"/>
</dbReference>
<feature type="domain" description="Histidine kinase" evidence="12">
    <location>
        <begin position="434"/>
        <end position="651"/>
    </location>
</feature>
<dbReference type="InterPro" id="IPR013655">
    <property type="entry name" value="PAS_fold_3"/>
</dbReference>
<keyword evidence="8" id="KW-0418">Kinase</keyword>
<name>A0A1I2E5G8_9BACT</name>
<dbReference type="InterPro" id="IPR000700">
    <property type="entry name" value="PAS-assoc_C"/>
</dbReference>
<dbReference type="GO" id="GO:0005524">
    <property type="term" value="F:ATP binding"/>
    <property type="evidence" value="ECO:0007669"/>
    <property type="project" value="UniProtKB-KW"/>
</dbReference>
<keyword evidence="6" id="KW-0808">Transferase</keyword>
<feature type="domain" description="PAC" evidence="13">
    <location>
        <begin position="110"/>
        <end position="164"/>
    </location>
</feature>
<evidence type="ECO:0000256" key="4">
    <source>
        <dbReference type="ARBA" id="ARBA00022475"/>
    </source>
</evidence>
<dbReference type="InterPro" id="IPR003661">
    <property type="entry name" value="HisK_dim/P_dom"/>
</dbReference>
<dbReference type="EC" id="2.7.13.3" evidence="3"/>
<dbReference type="InterPro" id="IPR004358">
    <property type="entry name" value="Sig_transdc_His_kin-like_C"/>
</dbReference>
<dbReference type="Pfam" id="PF08447">
    <property type="entry name" value="PAS_3"/>
    <property type="match status" value="1"/>
</dbReference>
<dbReference type="SMART" id="SM00388">
    <property type="entry name" value="HisKA"/>
    <property type="match status" value="1"/>
</dbReference>
<evidence type="ECO:0000256" key="7">
    <source>
        <dbReference type="ARBA" id="ARBA00022741"/>
    </source>
</evidence>
<dbReference type="GO" id="GO:0000155">
    <property type="term" value="F:phosphorelay sensor kinase activity"/>
    <property type="evidence" value="ECO:0007669"/>
    <property type="project" value="InterPro"/>
</dbReference>
<evidence type="ECO:0000256" key="3">
    <source>
        <dbReference type="ARBA" id="ARBA00012438"/>
    </source>
</evidence>
<keyword evidence="11" id="KW-0472">Membrane</keyword>
<proteinExistence type="predicted"/>
<sequence length="664" mass="76483">MWRSVNILQKIANFFINKTAKFRQIVTLAKLLSNKERLQILINATPDIICFKDSTGKWLEANVSTKKLFRLKGNEFFLKSDEQLKKMVPELADVFEQCISTDQEAWEKKQRVETEEVIPLPDGTLRVFDVIKTPVFDETGARKGIVVLGRDITNRKKTEEKLRESEERFRTVATHANDIIFEWEPCTDVLKWYGKYDTLVGENNTPQTLDEFLTFVHPEDKERIVSFWKKEFKQKKEWKDEFRIFSSKGKLIYYRASGIMLFKNGNPDKALGTFADVTLEKQLIDNLRESVEVAQYNQARITSLLSVMPDLIFIFDRKGIIKDYHANSINSLIVPPEAFLDRPVDAVLPPDLADLTREKIKEVMLHKNVETYEYELKGGDLCGVFESRMVYMDKDRVLTIVRDITHSREVENELIRAKERAERSDRLKSAFLANMSHEIRTPMNAIIGFSELLRNPHLSQNEKDSYIDIIVNSGQQLLSIINNVLEVSKLETGQVRLFPEKINLNRLMSDLMRFFSIEAQSKSIELNCRIPQKEHYLVSDGGKITQVFNNLIGNALKFTPQGGQITFGYEHVNNMFQFFVVDNGVGIEPKNHKLIFERFEQVCNEPRSARKGAGLGLSISKSLVTLMGGNIWVESEPGHGASFFFTIPIDQSKQTKESETKFFD</sequence>
<evidence type="ECO:0000256" key="11">
    <source>
        <dbReference type="ARBA" id="ARBA00023136"/>
    </source>
</evidence>
<keyword evidence="15" id="KW-1185">Reference proteome</keyword>
<organism evidence="14 15">
    <name type="scientific">Thermophagus xiamenensis</name>
    <dbReference type="NCBI Taxonomy" id="385682"/>
    <lineage>
        <taxon>Bacteria</taxon>
        <taxon>Pseudomonadati</taxon>
        <taxon>Bacteroidota</taxon>
        <taxon>Bacteroidia</taxon>
        <taxon>Marinilabiliales</taxon>
        <taxon>Marinilabiliaceae</taxon>
        <taxon>Thermophagus</taxon>
    </lineage>
</organism>
<keyword evidence="9" id="KW-0067">ATP-binding</keyword>
<dbReference type="STRING" id="385682.SAMN05444380_12144"/>
<dbReference type="InterPro" id="IPR000014">
    <property type="entry name" value="PAS"/>
</dbReference>
<dbReference type="InterPro" id="IPR036890">
    <property type="entry name" value="HATPase_C_sf"/>
</dbReference>
<evidence type="ECO:0000256" key="5">
    <source>
        <dbReference type="ARBA" id="ARBA00022553"/>
    </source>
</evidence>
<evidence type="ECO:0000256" key="9">
    <source>
        <dbReference type="ARBA" id="ARBA00022840"/>
    </source>
</evidence>
<evidence type="ECO:0000259" key="13">
    <source>
        <dbReference type="PROSITE" id="PS50113"/>
    </source>
</evidence>
<dbReference type="SMART" id="SM00091">
    <property type="entry name" value="PAS"/>
    <property type="match status" value="2"/>
</dbReference>
<dbReference type="Pfam" id="PF02518">
    <property type="entry name" value="HATPase_c"/>
    <property type="match status" value="1"/>
</dbReference>
<evidence type="ECO:0000256" key="8">
    <source>
        <dbReference type="ARBA" id="ARBA00022777"/>
    </source>
</evidence>
<dbReference type="InterPro" id="IPR003594">
    <property type="entry name" value="HATPase_dom"/>
</dbReference>
<dbReference type="PANTHER" id="PTHR43711:SF31">
    <property type="entry name" value="HISTIDINE KINASE"/>
    <property type="match status" value="1"/>
</dbReference>
<dbReference type="SUPFAM" id="SSF55874">
    <property type="entry name" value="ATPase domain of HSP90 chaperone/DNA topoisomerase II/histidine kinase"/>
    <property type="match status" value="1"/>
</dbReference>
<accession>A0A1I2E5G8</accession>
<dbReference type="PROSITE" id="PS50113">
    <property type="entry name" value="PAC"/>
    <property type="match status" value="1"/>
</dbReference>
<evidence type="ECO:0000256" key="1">
    <source>
        <dbReference type="ARBA" id="ARBA00000085"/>
    </source>
</evidence>
<evidence type="ECO:0000313" key="15">
    <source>
        <dbReference type="Proteomes" id="UP000181976"/>
    </source>
</evidence>
<keyword evidence="5" id="KW-0597">Phosphoprotein</keyword>
<dbReference type="SUPFAM" id="SSF47384">
    <property type="entry name" value="Homodimeric domain of signal transducing histidine kinase"/>
    <property type="match status" value="1"/>
</dbReference>
<evidence type="ECO:0000259" key="12">
    <source>
        <dbReference type="PROSITE" id="PS50109"/>
    </source>
</evidence>
<gene>
    <name evidence="14" type="ORF">SAMN05444380_12144</name>
</gene>
<evidence type="ECO:0000256" key="10">
    <source>
        <dbReference type="ARBA" id="ARBA00023012"/>
    </source>
</evidence>
<protein>
    <recommendedName>
        <fullName evidence="3">histidine kinase</fullName>
        <ecNumber evidence="3">2.7.13.3</ecNumber>
    </recommendedName>
</protein>
<dbReference type="Pfam" id="PF00512">
    <property type="entry name" value="HisKA"/>
    <property type="match status" value="1"/>
</dbReference>
<comment type="subcellular location">
    <subcellularLocation>
        <location evidence="2">Cell membrane</location>
    </subcellularLocation>
</comment>
<dbReference type="InterPro" id="IPR050736">
    <property type="entry name" value="Sensor_HK_Regulatory"/>
</dbReference>
<dbReference type="FunFam" id="3.30.565.10:FF:000023">
    <property type="entry name" value="PAS domain-containing sensor histidine kinase"/>
    <property type="match status" value="1"/>
</dbReference>
<keyword evidence="10" id="KW-0902">Two-component regulatory system</keyword>
<evidence type="ECO:0000313" key="14">
    <source>
        <dbReference type="EMBL" id="SFE87967.1"/>
    </source>
</evidence>
<dbReference type="eggNOG" id="COG5002">
    <property type="taxonomic scope" value="Bacteria"/>
</dbReference>
<dbReference type="RefSeq" id="WP_010528887.1">
    <property type="nucleotide sequence ID" value="NZ_AFSL01000105.1"/>
</dbReference>
<dbReference type="Proteomes" id="UP000181976">
    <property type="component" value="Unassembled WGS sequence"/>
</dbReference>
<dbReference type="Gene3D" id="1.10.287.130">
    <property type="match status" value="1"/>
</dbReference>
<dbReference type="CDD" id="cd00075">
    <property type="entry name" value="HATPase"/>
    <property type="match status" value="1"/>
</dbReference>